<gene>
    <name evidence="3" type="ORF">SS50377_15416</name>
    <name evidence="4" type="ORF">SS50377_25112</name>
</gene>
<keyword evidence="1" id="KW-0853">WD repeat</keyword>
<dbReference type="EMBL" id="KI546113">
    <property type="protein sequence ID" value="EST44704.1"/>
    <property type="molecule type" value="Genomic_DNA"/>
</dbReference>
<dbReference type="InterPro" id="IPR036322">
    <property type="entry name" value="WD40_repeat_dom_sf"/>
</dbReference>
<name>V6LV94_9EUKA</name>
<dbReference type="PANTHER" id="PTHR19876:SF2">
    <property type="entry name" value="COATOMER SUBUNIT BETA"/>
    <property type="match status" value="1"/>
</dbReference>
<dbReference type="InterPro" id="IPR011048">
    <property type="entry name" value="Haem_d1_sf"/>
</dbReference>
<dbReference type="SUPFAM" id="SSF50978">
    <property type="entry name" value="WD40 repeat-like"/>
    <property type="match status" value="1"/>
</dbReference>
<dbReference type="PANTHER" id="PTHR19876">
    <property type="entry name" value="COATOMER"/>
    <property type="match status" value="1"/>
</dbReference>
<dbReference type="Gene3D" id="2.130.10.10">
    <property type="entry name" value="YVTN repeat-like/Quinoprotein amine dehydrogenase"/>
    <property type="match status" value="2"/>
</dbReference>
<dbReference type="GO" id="GO:0006890">
    <property type="term" value="P:retrograde vesicle-mediated transport, Golgi to endoplasmic reticulum"/>
    <property type="evidence" value="ECO:0007669"/>
    <property type="project" value="TreeGrafter"/>
</dbReference>
<dbReference type="Proteomes" id="UP000018208">
    <property type="component" value="Unassembled WGS sequence"/>
</dbReference>
<evidence type="ECO:0000256" key="2">
    <source>
        <dbReference type="ARBA" id="ARBA00022737"/>
    </source>
</evidence>
<evidence type="ECO:0000313" key="3">
    <source>
        <dbReference type="EMBL" id="EST44704.1"/>
    </source>
</evidence>
<dbReference type="EMBL" id="AUWU02000005">
    <property type="protein sequence ID" value="KAH0572997.1"/>
    <property type="molecule type" value="Genomic_DNA"/>
</dbReference>
<reference evidence="3 4" key="1">
    <citation type="journal article" date="2014" name="PLoS Genet.">
        <title>The Genome of Spironucleus salmonicida Highlights a Fish Pathogen Adapted to Fluctuating Environments.</title>
        <authorList>
            <person name="Xu F."/>
            <person name="Jerlstrom-Hultqvist J."/>
            <person name="Einarsson E."/>
            <person name="Astvaldsson A."/>
            <person name="Svard S.G."/>
            <person name="Andersson J.O."/>
        </authorList>
    </citation>
    <scope>NUCLEOTIDE SEQUENCE</scope>
    <source>
        <strain evidence="4">ATCC 50377</strain>
    </source>
</reference>
<accession>V6LV94</accession>
<dbReference type="SUPFAM" id="SSF51004">
    <property type="entry name" value="C-terminal (heme d1) domain of cytochrome cd1-nitrite reductase"/>
    <property type="match status" value="1"/>
</dbReference>
<reference evidence="4" key="2">
    <citation type="submission" date="2020-12" db="EMBL/GenBank/DDBJ databases">
        <title>New Spironucleus salmonicida genome in near-complete chromosomes.</title>
        <authorList>
            <person name="Xu F."/>
            <person name="Kurt Z."/>
            <person name="Jimenez-Gonzalez A."/>
            <person name="Astvaldsson A."/>
            <person name="Andersson J.O."/>
            <person name="Svard S.G."/>
        </authorList>
    </citation>
    <scope>NUCLEOTIDE SEQUENCE</scope>
    <source>
        <strain evidence="4">ATCC 50377</strain>
    </source>
</reference>
<organism evidence="3">
    <name type="scientific">Spironucleus salmonicida</name>
    <dbReference type="NCBI Taxonomy" id="348837"/>
    <lineage>
        <taxon>Eukaryota</taxon>
        <taxon>Metamonada</taxon>
        <taxon>Diplomonadida</taxon>
        <taxon>Hexamitidae</taxon>
        <taxon>Hexamitinae</taxon>
        <taxon>Spironucleus</taxon>
    </lineage>
</organism>
<evidence type="ECO:0000313" key="5">
    <source>
        <dbReference type="Proteomes" id="UP000018208"/>
    </source>
</evidence>
<dbReference type="AlphaFoldDB" id="V6LV94"/>
<evidence type="ECO:0000313" key="4">
    <source>
        <dbReference type="EMBL" id="KAH0572997.1"/>
    </source>
</evidence>
<dbReference type="OrthoDB" id="2150324at2759"/>
<dbReference type="InterPro" id="IPR050844">
    <property type="entry name" value="Coatomer_complex_subunit"/>
</dbReference>
<dbReference type="VEuPathDB" id="GiardiaDB:SS50377_25112"/>
<sequence>MQTTSTLRSSRVKAISFSENAMKAVIGQYTGEVQLFDLKTQQVTLKREISPTPIRTVFYAAPYIFTGSDDGILRVLSDSSLSTLQELQISTDYIRSIIYSAPHIFTATDDGFLRVFRFTAAIELIAEARASSGFLLGLALANGRLATCGQGGEIRVFDATNIEIDPKNDECNPTHHSDNVIDIAHKLAKGLLGRSSAQNRPCRQLTPLFTISCGVCLNALCWTNCPTISGAETPLAFLAAATDNGEVLVFDSFNKQQIAIFGPFSGPVTQIAYCRAQQRLLATSEDFSVQIFDMARLERAMVLQYALERAWCVSAIQIGAATVIAIGFDQGAVFAKIGESRPVFDFFEGKFAFLGKFESGKFSVQEGSGISILNSKNEAKTFETEPFRSVKMLGNGKLFCGIRSGKAVICSAQTGKMKLEESCSQIAFARDFDAANFVQKLDDFVFPSFGAEQYYVILYNNKITVKNSTETICTIQVDFVPTMLFSGPYVFVANAQFLAIFTFAGAFIAQFELAVKSLQCAPSGEFCAILTAETTFLARLDPRALEISIFSEIPAAQKVLFGAKTVVFQSQNGVFQGFLEEILEGDELFLELPRSENLELLEILEVRPRGVLCVAGAKIGNQFELMEIPLDSAIVEFRLRCAAGDQGAEDAAAYCCEAFGADLGRVFICAEFLKRSGKSRYIMSLSDDNEVLAQLAVRYAFYEQILGVAEGLGSAPVVLAGAELLLRSGRVRDALALYRVAGDDEMALLCAFVLGDADAIRGYERDARPNIALAARCVLGSAPEALAELVELPWERAALGGADDVASWKAGCNRGEYME</sequence>
<dbReference type="GO" id="GO:0006891">
    <property type="term" value="P:intra-Golgi vesicle-mediated transport"/>
    <property type="evidence" value="ECO:0007669"/>
    <property type="project" value="TreeGrafter"/>
</dbReference>
<dbReference type="GO" id="GO:0006888">
    <property type="term" value="P:endoplasmic reticulum to Golgi vesicle-mediated transport"/>
    <property type="evidence" value="ECO:0007669"/>
    <property type="project" value="TreeGrafter"/>
</dbReference>
<dbReference type="GO" id="GO:0030126">
    <property type="term" value="C:COPI vesicle coat"/>
    <property type="evidence" value="ECO:0007669"/>
    <property type="project" value="TreeGrafter"/>
</dbReference>
<proteinExistence type="predicted"/>
<dbReference type="GO" id="GO:0006886">
    <property type="term" value="P:intracellular protein transport"/>
    <property type="evidence" value="ECO:0007669"/>
    <property type="project" value="TreeGrafter"/>
</dbReference>
<dbReference type="InterPro" id="IPR001680">
    <property type="entry name" value="WD40_rpt"/>
</dbReference>
<dbReference type="InterPro" id="IPR015943">
    <property type="entry name" value="WD40/YVTN_repeat-like_dom_sf"/>
</dbReference>
<keyword evidence="2" id="KW-0677">Repeat</keyword>
<evidence type="ECO:0000256" key="1">
    <source>
        <dbReference type="ARBA" id="ARBA00022574"/>
    </source>
</evidence>
<keyword evidence="5" id="KW-1185">Reference proteome</keyword>
<dbReference type="SMART" id="SM00320">
    <property type="entry name" value="WD40"/>
    <property type="match status" value="4"/>
</dbReference>
<protein>
    <submittedName>
        <fullName evidence="4">Coatomer beta subunit</fullName>
    </submittedName>
    <submittedName>
        <fullName evidence="3">Coatomer beta' subunit</fullName>
    </submittedName>
</protein>